<keyword evidence="10 11" id="KW-0813">Transport</keyword>
<comment type="function">
    <text evidence="8 10 11">Involved in peptidoglycan biosynthesis. Transports lipid-linked peptidoglycan precursors from the inner to the outer leaflet of the cytoplasmic membrane.</text>
</comment>
<accession>A0A3T0E5L1</accession>
<feature type="transmembrane region" description="Helical" evidence="10">
    <location>
        <begin position="312"/>
        <end position="331"/>
    </location>
</feature>
<proteinExistence type="inferred from homology"/>
<evidence type="ECO:0000256" key="7">
    <source>
        <dbReference type="ARBA" id="ARBA00023136"/>
    </source>
</evidence>
<evidence type="ECO:0000313" key="12">
    <source>
        <dbReference type="EMBL" id="AZU02655.1"/>
    </source>
</evidence>
<dbReference type="InterPro" id="IPR004268">
    <property type="entry name" value="MurJ"/>
</dbReference>
<evidence type="ECO:0000256" key="2">
    <source>
        <dbReference type="ARBA" id="ARBA00022475"/>
    </source>
</evidence>
<dbReference type="GO" id="GO:0015648">
    <property type="term" value="F:lipid-linked peptidoglycan transporter activity"/>
    <property type="evidence" value="ECO:0007669"/>
    <property type="project" value="UniProtKB-UniRule"/>
</dbReference>
<dbReference type="PANTHER" id="PTHR47019:SF1">
    <property type="entry name" value="LIPID II FLIPPASE MURJ"/>
    <property type="match status" value="1"/>
</dbReference>
<dbReference type="RefSeq" id="WP_127565121.1">
    <property type="nucleotide sequence ID" value="NZ_BMFB01000004.1"/>
</dbReference>
<feature type="transmembrane region" description="Helical" evidence="10">
    <location>
        <begin position="386"/>
        <end position="413"/>
    </location>
</feature>
<evidence type="ECO:0000256" key="10">
    <source>
        <dbReference type="HAMAP-Rule" id="MF_02078"/>
    </source>
</evidence>
<feature type="transmembrane region" description="Helical" evidence="10">
    <location>
        <begin position="159"/>
        <end position="179"/>
    </location>
</feature>
<feature type="transmembrane region" description="Helical" evidence="10">
    <location>
        <begin position="229"/>
        <end position="250"/>
    </location>
</feature>
<dbReference type="OrthoDB" id="9816572at2"/>
<keyword evidence="6 10" id="KW-1133">Transmembrane helix</keyword>
<dbReference type="HAMAP" id="MF_02078">
    <property type="entry name" value="MurJ_MviN"/>
    <property type="match status" value="1"/>
</dbReference>
<gene>
    <name evidence="10" type="primary">murJ</name>
    <name evidence="12" type="ORF">X907_0105</name>
</gene>
<comment type="pathway">
    <text evidence="10">Cell wall biogenesis; peptidoglycan biosynthesis.</text>
</comment>
<keyword evidence="3 10" id="KW-0812">Transmembrane</keyword>
<dbReference type="NCBIfam" id="TIGR01695">
    <property type="entry name" value="murJ_mviN"/>
    <property type="match status" value="1"/>
</dbReference>
<comment type="similarity">
    <text evidence="9 10 11">Belongs to the MurJ/MviN family.</text>
</comment>
<dbReference type="GO" id="GO:0034204">
    <property type="term" value="P:lipid translocation"/>
    <property type="evidence" value="ECO:0007669"/>
    <property type="project" value="TreeGrafter"/>
</dbReference>
<keyword evidence="10" id="KW-0997">Cell inner membrane</keyword>
<keyword evidence="10 11" id="KW-0961">Cell wall biogenesis/degradation</keyword>
<dbReference type="KEGG" id="gak:X907_0105"/>
<comment type="caution">
    <text evidence="10">Lacks conserved residue(s) required for the propagation of feature annotation.</text>
</comment>
<name>A0A3T0E5L1_9PROT</name>
<dbReference type="UniPathway" id="UPA00219"/>
<feature type="transmembrane region" description="Helical" evidence="10">
    <location>
        <begin position="483"/>
        <end position="508"/>
    </location>
</feature>
<evidence type="ECO:0000313" key="13">
    <source>
        <dbReference type="Proteomes" id="UP000286954"/>
    </source>
</evidence>
<dbReference type="PANTHER" id="PTHR47019">
    <property type="entry name" value="LIPID II FLIPPASE MURJ"/>
    <property type="match status" value="1"/>
</dbReference>
<evidence type="ECO:0000256" key="6">
    <source>
        <dbReference type="ARBA" id="ARBA00022989"/>
    </source>
</evidence>
<dbReference type="CDD" id="cd13123">
    <property type="entry name" value="MATE_MurJ_like"/>
    <property type="match status" value="1"/>
</dbReference>
<reference evidence="12 13" key="1">
    <citation type="submission" date="2016-12" db="EMBL/GenBank/DDBJ databases">
        <title>The genome of dimorphic prosthecate Glycocaulis alkaliphilus 6b-8t, isolated from crude oil dictates its adaptability in petroleum environments.</title>
        <authorList>
            <person name="Wu X.-L."/>
            <person name="Geng S."/>
        </authorList>
    </citation>
    <scope>NUCLEOTIDE SEQUENCE [LARGE SCALE GENOMIC DNA]</scope>
    <source>
        <strain evidence="12 13">6B-8</strain>
    </source>
</reference>
<dbReference type="Pfam" id="PF03023">
    <property type="entry name" value="MurJ"/>
    <property type="match status" value="1"/>
</dbReference>
<dbReference type="GO" id="GO:0009252">
    <property type="term" value="P:peptidoglycan biosynthetic process"/>
    <property type="evidence" value="ECO:0007669"/>
    <property type="project" value="UniProtKB-UniRule"/>
</dbReference>
<keyword evidence="4 10" id="KW-0133">Cell shape</keyword>
<keyword evidence="13" id="KW-1185">Reference proteome</keyword>
<feature type="transmembrane region" description="Helical" evidence="10">
    <location>
        <begin position="444"/>
        <end position="463"/>
    </location>
</feature>
<feature type="transmembrane region" description="Helical" evidence="10">
    <location>
        <begin position="185"/>
        <end position="208"/>
    </location>
</feature>
<dbReference type="PRINTS" id="PR01806">
    <property type="entry name" value="VIRFACTRMVIN"/>
</dbReference>
<dbReference type="AlphaFoldDB" id="A0A3T0E5L1"/>
<keyword evidence="5 10" id="KW-0573">Peptidoglycan synthesis</keyword>
<protein>
    <recommendedName>
        <fullName evidence="10">Probable lipid II flippase MurJ</fullName>
    </recommendedName>
</protein>
<evidence type="ECO:0000256" key="8">
    <source>
        <dbReference type="ARBA" id="ARBA00060041"/>
    </source>
</evidence>
<evidence type="ECO:0000256" key="1">
    <source>
        <dbReference type="ARBA" id="ARBA00004651"/>
    </source>
</evidence>
<dbReference type="GO" id="GO:0008360">
    <property type="term" value="P:regulation of cell shape"/>
    <property type="evidence" value="ECO:0007669"/>
    <property type="project" value="UniProtKB-UniRule"/>
</dbReference>
<sequence length="533" mass="56147">MRLLRNLGVISILTLLSRIAGLAREILTAARLGAGPIADTFFQAMTIPNTFRRVLAEGAFNAAFVPLYARELEDKDRAEADRFASEALSFMATFTTALVIAFQIFAPWLAYIFFPGRIGDPDGMTLAVLLLQIMMPYLLAMVVTALISGGLNSNGRFAAAAGAPVLLNIAMIGVLLFDLGPPEELVIWLALSVTASGVMQVALLWTAAVRAKLHLRLLPPKLTPRVKRLIALGVPGALAASAMQVNVVVTSSIATLEEGARSWLNYAERLYQLPLGMIGIAMGIALLPNLTRRVRSGDEKGGHFAMNRSIEIALALTLPASFAFIAIPELITAGLYQRGQFTTQDTTNTAIALAIAGLGLPAFVLVKVLAPGFFAREDTKTPMRFALAAVAVNFVFAMTLFFGGLGFVGLAIASSLAGWVNAGLLAITLRARGLLLIDSRLVRTAPRLLLASLIMAGAVWVLARALPPAVAGIAPMLDASLHTLISLVVVAGAGAGLFAIACLALGAVRPSEFAEALKPQRSSKSLPAGDSGD</sequence>
<dbReference type="GO" id="GO:0005886">
    <property type="term" value="C:plasma membrane"/>
    <property type="evidence" value="ECO:0007669"/>
    <property type="project" value="UniProtKB-SubCell"/>
</dbReference>
<organism evidence="12 13">
    <name type="scientific">Glycocaulis alkaliphilus</name>
    <dbReference type="NCBI Taxonomy" id="1434191"/>
    <lineage>
        <taxon>Bacteria</taxon>
        <taxon>Pseudomonadati</taxon>
        <taxon>Pseudomonadota</taxon>
        <taxon>Alphaproteobacteria</taxon>
        <taxon>Maricaulales</taxon>
        <taxon>Maricaulaceae</taxon>
        <taxon>Glycocaulis</taxon>
    </lineage>
</organism>
<dbReference type="Proteomes" id="UP000286954">
    <property type="component" value="Chromosome"/>
</dbReference>
<keyword evidence="2 10" id="KW-1003">Cell membrane</keyword>
<evidence type="ECO:0000256" key="3">
    <source>
        <dbReference type="ARBA" id="ARBA00022692"/>
    </source>
</evidence>
<dbReference type="EMBL" id="CP018911">
    <property type="protein sequence ID" value="AZU02655.1"/>
    <property type="molecule type" value="Genomic_DNA"/>
</dbReference>
<dbReference type="GO" id="GO:0071555">
    <property type="term" value="P:cell wall organization"/>
    <property type="evidence" value="ECO:0007669"/>
    <property type="project" value="UniProtKB-UniRule"/>
</dbReference>
<feature type="transmembrane region" description="Helical" evidence="10">
    <location>
        <begin position="90"/>
        <end position="114"/>
    </location>
</feature>
<evidence type="ECO:0000256" key="11">
    <source>
        <dbReference type="PIRNR" id="PIRNR002869"/>
    </source>
</evidence>
<feature type="transmembrane region" description="Helical" evidence="10">
    <location>
        <begin position="270"/>
        <end position="291"/>
    </location>
</feature>
<comment type="subcellular location">
    <subcellularLocation>
        <location evidence="10">Cell inner membrane</location>
        <topology evidence="10">Multi-pass membrane protein</topology>
    </subcellularLocation>
    <subcellularLocation>
        <location evidence="1">Cell membrane</location>
        <topology evidence="1">Multi-pass membrane protein</topology>
    </subcellularLocation>
</comment>
<keyword evidence="7 10" id="KW-0472">Membrane</keyword>
<evidence type="ECO:0000256" key="9">
    <source>
        <dbReference type="ARBA" id="ARBA00061532"/>
    </source>
</evidence>
<feature type="transmembrane region" description="Helical" evidence="10">
    <location>
        <begin position="351"/>
        <end position="374"/>
    </location>
</feature>
<evidence type="ECO:0000256" key="4">
    <source>
        <dbReference type="ARBA" id="ARBA00022960"/>
    </source>
</evidence>
<dbReference type="InterPro" id="IPR051050">
    <property type="entry name" value="Lipid_II_flippase_MurJ/MviN"/>
</dbReference>
<feature type="transmembrane region" description="Helical" evidence="10">
    <location>
        <begin position="126"/>
        <end position="147"/>
    </location>
</feature>
<evidence type="ECO:0000256" key="5">
    <source>
        <dbReference type="ARBA" id="ARBA00022984"/>
    </source>
</evidence>
<dbReference type="PIRSF" id="PIRSF002869">
    <property type="entry name" value="MviN"/>
    <property type="match status" value="1"/>
</dbReference>